<accession>A0A7W6KHD8</accession>
<dbReference type="RefSeq" id="WP_183483233.1">
    <property type="nucleotide sequence ID" value="NZ_JACIDZ010000002.1"/>
</dbReference>
<dbReference type="PANTHER" id="PTHR43046">
    <property type="entry name" value="GDP-MANNOSE MANNOSYL HYDROLASE"/>
    <property type="match status" value="1"/>
</dbReference>
<dbReference type="PROSITE" id="PS51462">
    <property type="entry name" value="NUDIX"/>
    <property type="match status" value="1"/>
</dbReference>
<dbReference type="CDD" id="cd03674">
    <property type="entry name" value="NUDIX_Hydrolase"/>
    <property type="match status" value="1"/>
</dbReference>
<dbReference type="AlphaFoldDB" id="A0A7W6KHD8"/>
<evidence type="ECO:0000313" key="5">
    <source>
        <dbReference type="Proteomes" id="UP000530571"/>
    </source>
</evidence>
<dbReference type="GO" id="GO:0016787">
    <property type="term" value="F:hydrolase activity"/>
    <property type="evidence" value="ECO:0007669"/>
    <property type="project" value="UniProtKB-KW"/>
</dbReference>
<comment type="caution">
    <text evidence="4">The sequence shown here is derived from an EMBL/GenBank/DDBJ whole genome shotgun (WGS) entry which is preliminary data.</text>
</comment>
<evidence type="ECO:0000259" key="3">
    <source>
        <dbReference type="PROSITE" id="PS51462"/>
    </source>
</evidence>
<organism evidence="4 5">
    <name type="scientific">Martelella radicis</name>
    <dbReference type="NCBI Taxonomy" id="1397476"/>
    <lineage>
        <taxon>Bacteria</taxon>
        <taxon>Pseudomonadati</taxon>
        <taxon>Pseudomonadota</taxon>
        <taxon>Alphaproteobacteria</taxon>
        <taxon>Hyphomicrobiales</taxon>
        <taxon>Aurantimonadaceae</taxon>
        <taxon>Martelella</taxon>
    </lineage>
</organism>
<evidence type="ECO:0000256" key="2">
    <source>
        <dbReference type="ARBA" id="ARBA00022801"/>
    </source>
</evidence>
<keyword evidence="2" id="KW-0378">Hydrolase</keyword>
<dbReference type="InterPro" id="IPR015797">
    <property type="entry name" value="NUDIX_hydrolase-like_dom_sf"/>
</dbReference>
<reference evidence="4 5" key="1">
    <citation type="submission" date="2020-08" db="EMBL/GenBank/DDBJ databases">
        <title>Genomic Encyclopedia of Type Strains, Phase IV (KMG-IV): sequencing the most valuable type-strain genomes for metagenomic binning, comparative biology and taxonomic classification.</title>
        <authorList>
            <person name="Goeker M."/>
        </authorList>
    </citation>
    <scope>NUCLEOTIDE SEQUENCE [LARGE SCALE GENOMIC DNA]</scope>
    <source>
        <strain evidence="4 5">DSM 28101</strain>
    </source>
</reference>
<dbReference type="Proteomes" id="UP000530571">
    <property type="component" value="Unassembled WGS sequence"/>
</dbReference>
<evidence type="ECO:0000256" key="1">
    <source>
        <dbReference type="ARBA" id="ARBA00001946"/>
    </source>
</evidence>
<proteinExistence type="predicted"/>
<feature type="domain" description="Nudix hydrolase" evidence="3">
    <location>
        <begin position="37"/>
        <end position="170"/>
    </location>
</feature>
<dbReference type="InterPro" id="IPR000086">
    <property type="entry name" value="NUDIX_hydrolase_dom"/>
</dbReference>
<dbReference type="InterPro" id="IPR020476">
    <property type="entry name" value="Nudix_hydrolase"/>
</dbReference>
<sequence length="170" mass="19137">MQQRFYQLIAAYDTRHATQYCHFIEGENDFTSRNTYPVHVTASLFALSHDLARTAFIHHRASGKWFQPGGHVDAGETAQQAATRECLEETGLIAALAGDARPVSIDLHRIPENPRKGEPEHYHLDIRFASRVSGALNPDLLEVHDAKWFAIEELDAVDERVRPRLVAVLA</sequence>
<gene>
    <name evidence="4" type="ORF">GGR30_001049</name>
</gene>
<name>A0A7W6KHD8_9HYPH</name>
<dbReference type="SUPFAM" id="SSF55811">
    <property type="entry name" value="Nudix"/>
    <property type="match status" value="1"/>
</dbReference>
<comment type="cofactor">
    <cofactor evidence="1">
        <name>Mg(2+)</name>
        <dbReference type="ChEBI" id="CHEBI:18420"/>
    </cofactor>
</comment>
<dbReference type="PANTHER" id="PTHR43046:SF14">
    <property type="entry name" value="MUTT_NUDIX FAMILY PROTEIN"/>
    <property type="match status" value="1"/>
</dbReference>
<dbReference type="Pfam" id="PF00293">
    <property type="entry name" value="NUDIX"/>
    <property type="match status" value="1"/>
</dbReference>
<dbReference type="EMBL" id="JACIDZ010000002">
    <property type="protein sequence ID" value="MBB4121138.1"/>
    <property type="molecule type" value="Genomic_DNA"/>
</dbReference>
<dbReference type="Gene3D" id="3.90.79.10">
    <property type="entry name" value="Nucleoside Triphosphate Pyrophosphohydrolase"/>
    <property type="match status" value="1"/>
</dbReference>
<protein>
    <submittedName>
        <fullName evidence="4">8-oxo-dGTP pyrophosphatase MutT (NUDIX family)</fullName>
    </submittedName>
</protein>
<dbReference type="PRINTS" id="PR00502">
    <property type="entry name" value="NUDIXFAMILY"/>
</dbReference>
<keyword evidence="5" id="KW-1185">Reference proteome</keyword>
<evidence type="ECO:0000313" key="4">
    <source>
        <dbReference type="EMBL" id="MBB4121138.1"/>
    </source>
</evidence>